<feature type="domain" description="Peptidase S1" evidence="5">
    <location>
        <begin position="55"/>
        <end position="289"/>
    </location>
</feature>
<dbReference type="InterPro" id="IPR001314">
    <property type="entry name" value="Peptidase_S1A"/>
</dbReference>
<dbReference type="CDD" id="cd00190">
    <property type="entry name" value="Tryp_SPc"/>
    <property type="match status" value="1"/>
</dbReference>
<dbReference type="Gene3D" id="2.40.10.10">
    <property type="entry name" value="Trypsin-like serine proteases"/>
    <property type="match status" value="1"/>
</dbReference>
<evidence type="ECO:0000256" key="2">
    <source>
        <dbReference type="ARBA" id="ARBA00024195"/>
    </source>
</evidence>
<protein>
    <submittedName>
        <fullName evidence="6">Serine-type endopeptidase activity</fullName>
    </submittedName>
</protein>
<dbReference type="Pfam" id="PF00089">
    <property type="entry name" value="Trypsin"/>
    <property type="match status" value="1"/>
</dbReference>
<dbReference type="InterPro" id="IPR009003">
    <property type="entry name" value="Peptidase_S1_PA"/>
</dbReference>
<dbReference type="InterPro" id="IPR001254">
    <property type="entry name" value="Trypsin_dom"/>
</dbReference>
<dbReference type="PANTHER" id="PTHR24256">
    <property type="entry name" value="TRYPTASE-RELATED"/>
    <property type="match status" value="1"/>
</dbReference>
<evidence type="ECO:0000313" key="6">
    <source>
        <dbReference type="EMBL" id="BES88389.1"/>
    </source>
</evidence>
<dbReference type="PROSITE" id="PS00134">
    <property type="entry name" value="TRYPSIN_HIS"/>
    <property type="match status" value="1"/>
</dbReference>
<dbReference type="PROSITE" id="PS50240">
    <property type="entry name" value="TRYPSIN_DOM"/>
    <property type="match status" value="1"/>
</dbReference>
<sequence length="301" mass="32852">MKSVLILSLIAAAWAVPQFSHLQYTSDEQSSAEEGKGGGAKSTNCSCGWTNKARIVGGRQTGRNEYPLMVALATKDTKFAFCGASILTRRHALTASHCTTPMKKDALILIAGAHDKSNSRESSRVEVDVSYTIEHEKYDELSFHNDIALLVLASSLPFNQNIGPVCLPTKPQSLENKWIKVLGWGRLKNSGDTSDVLMKVNLKVFNIKTCAQSYMREINTTHPTQICTYRTKKDSCQGDSGGPLIWLDPETNLYTQVALVSYGKACASYAPAVNTDVAHFMPWIQAKIAQTGLGGQTCSKL</sequence>
<keyword evidence="7" id="KW-1185">Reference proteome</keyword>
<accession>A0ABN7A7Z1</accession>
<reference evidence="6 7" key="1">
    <citation type="submission" date="2023-09" db="EMBL/GenBank/DDBJ databases">
        <title>Nesidiocoris tenuis whole genome shotgun sequence.</title>
        <authorList>
            <person name="Shibata T."/>
            <person name="Shimoda M."/>
            <person name="Kobayashi T."/>
            <person name="Uehara T."/>
        </authorList>
    </citation>
    <scope>NUCLEOTIDE SEQUENCE [LARGE SCALE GENOMIC DNA]</scope>
    <source>
        <strain evidence="6 7">Japan</strain>
    </source>
</reference>
<dbReference type="SMART" id="SM00020">
    <property type="entry name" value="Tryp_SPc"/>
    <property type="match status" value="1"/>
</dbReference>
<keyword evidence="3" id="KW-0645">Protease</keyword>
<gene>
    <name evidence="6" type="ORF">NTJ_01195</name>
</gene>
<name>A0ABN7A7Z1_9HEMI</name>
<dbReference type="SUPFAM" id="SSF50494">
    <property type="entry name" value="Trypsin-like serine proteases"/>
    <property type="match status" value="1"/>
</dbReference>
<feature type="signal peptide" evidence="4">
    <location>
        <begin position="1"/>
        <end position="15"/>
    </location>
</feature>
<evidence type="ECO:0000259" key="5">
    <source>
        <dbReference type="PROSITE" id="PS50240"/>
    </source>
</evidence>
<dbReference type="PROSITE" id="PS00135">
    <property type="entry name" value="TRYPSIN_SER"/>
    <property type="match status" value="1"/>
</dbReference>
<organism evidence="6 7">
    <name type="scientific">Nesidiocoris tenuis</name>
    <dbReference type="NCBI Taxonomy" id="355587"/>
    <lineage>
        <taxon>Eukaryota</taxon>
        <taxon>Metazoa</taxon>
        <taxon>Ecdysozoa</taxon>
        <taxon>Arthropoda</taxon>
        <taxon>Hexapoda</taxon>
        <taxon>Insecta</taxon>
        <taxon>Pterygota</taxon>
        <taxon>Neoptera</taxon>
        <taxon>Paraneoptera</taxon>
        <taxon>Hemiptera</taxon>
        <taxon>Heteroptera</taxon>
        <taxon>Panheteroptera</taxon>
        <taxon>Cimicomorpha</taxon>
        <taxon>Miridae</taxon>
        <taxon>Dicyphina</taxon>
        <taxon>Nesidiocoris</taxon>
    </lineage>
</organism>
<dbReference type="InterPro" id="IPR051487">
    <property type="entry name" value="Ser/Thr_Proteases_Immune/Dev"/>
</dbReference>
<keyword evidence="1" id="KW-1015">Disulfide bond</keyword>
<keyword evidence="3" id="KW-0720">Serine protease</keyword>
<dbReference type="InterPro" id="IPR018114">
    <property type="entry name" value="TRYPSIN_HIS"/>
</dbReference>
<evidence type="ECO:0000256" key="4">
    <source>
        <dbReference type="SAM" id="SignalP"/>
    </source>
</evidence>
<dbReference type="InterPro" id="IPR033116">
    <property type="entry name" value="TRYPSIN_SER"/>
</dbReference>
<keyword evidence="4" id="KW-0732">Signal</keyword>
<dbReference type="Proteomes" id="UP001307889">
    <property type="component" value="Chromosome 1"/>
</dbReference>
<proteinExistence type="inferred from homology"/>
<dbReference type="InterPro" id="IPR043504">
    <property type="entry name" value="Peptidase_S1_PA_chymotrypsin"/>
</dbReference>
<evidence type="ECO:0000256" key="3">
    <source>
        <dbReference type="RuleBase" id="RU363034"/>
    </source>
</evidence>
<evidence type="ECO:0000256" key="1">
    <source>
        <dbReference type="ARBA" id="ARBA00023157"/>
    </source>
</evidence>
<keyword evidence="3" id="KW-0378">Hydrolase</keyword>
<dbReference type="PRINTS" id="PR00722">
    <property type="entry name" value="CHYMOTRYPSIN"/>
</dbReference>
<evidence type="ECO:0000313" key="7">
    <source>
        <dbReference type="Proteomes" id="UP001307889"/>
    </source>
</evidence>
<feature type="chain" id="PRO_5045396963" evidence="4">
    <location>
        <begin position="16"/>
        <end position="301"/>
    </location>
</feature>
<dbReference type="EMBL" id="AP028909">
    <property type="protein sequence ID" value="BES88389.1"/>
    <property type="molecule type" value="Genomic_DNA"/>
</dbReference>
<comment type="similarity">
    <text evidence="2">Belongs to the peptidase S1 family. CLIP subfamily.</text>
</comment>